<dbReference type="InterPro" id="IPR050229">
    <property type="entry name" value="GlpE_sulfurtransferase"/>
</dbReference>
<dbReference type="InterPro" id="IPR036873">
    <property type="entry name" value="Rhodanese-like_dom_sf"/>
</dbReference>
<comment type="caution">
    <text evidence="2">The sequence shown here is derived from an EMBL/GenBank/DDBJ whole genome shotgun (WGS) entry which is preliminary data.</text>
</comment>
<dbReference type="PANTHER" id="PTHR43031">
    <property type="entry name" value="FAD-DEPENDENT OXIDOREDUCTASE"/>
    <property type="match status" value="1"/>
</dbReference>
<dbReference type="PROSITE" id="PS50206">
    <property type="entry name" value="RHODANESE_3"/>
    <property type="match status" value="1"/>
</dbReference>
<evidence type="ECO:0000313" key="2">
    <source>
        <dbReference type="EMBL" id="EEG07031.1"/>
    </source>
</evidence>
<reference evidence="2 3" key="1">
    <citation type="submission" date="2009-02" db="EMBL/GenBank/DDBJ databases">
        <title>Sequencing of the draft genome and assembly of Lutiella nitroferrum 2002.</title>
        <authorList>
            <consortium name="US DOE Joint Genome Institute (JGI-PGF)"/>
            <person name="Lucas S."/>
            <person name="Copeland A."/>
            <person name="Lapidus A."/>
            <person name="Glavina del Rio T."/>
            <person name="Tice H."/>
            <person name="Bruce D."/>
            <person name="Goodwin L."/>
            <person name="Pitluck S."/>
            <person name="Larimer F."/>
            <person name="Land M.L."/>
            <person name="Hauser L."/>
            <person name="Coates J.D."/>
        </authorList>
    </citation>
    <scope>NUCLEOTIDE SEQUENCE [LARGE SCALE GENOMIC DNA]</scope>
    <source>
        <strain evidence="2 3">2002</strain>
    </source>
</reference>
<organism evidence="2 3">
    <name type="scientific">Pseudogulbenkiania ferrooxidans 2002</name>
    <dbReference type="NCBI Taxonomy" id="279714"/>
    <lineage>
        <taxon>Bacteria</taxon>
        <taxon>Pseudomonadati</taxon>
        <taxon>Pseudomonadota</taxon>
        <taxon>Betaproteobacteria</taxon>
        <taxon>Neisseriales</taxon>
        <taxon>Chromobacteriaceae</taxon>
        <taxon>Pseudogulbenkiania</taxon>
    </lineage>
</organism>
<dbReference type="InterPro" id="IPR001763">
    <property type="entry name" value="Rhodanese-like_dom"/>
</dbReference>
<accession>B9Z8C8</accession>
<sequence>MLMDPCAFYAAKLAYEIDSADVYAMLERGEPLLLIDARSADAYARETLPGALSRPHRLMTAESTADLPRDRLLVTFCDGIGCNASTKGALKLAELGFPVRELIGGVDWWKRDGYATVTGELARQAGPSGPAACSC</sequence>
<dbReference type="Pfam" id="PF00581">
    <property type="entry name" value="Rhodanese"/>
    <property type="match status" value="1"/>
</dbReference>
<proteinExistence type="predicted"/>
<dbReference type="eggNOG" id="COG0607">
    <property type="taxonomic scope" value="Bacteria"/>
</dbReference>
<dbReference type="CDD" id="cd01521">
    <property type="entry name" value="RHOD_PspE2"/>
    <property type="match status" value="1"/>
</dbReference>
<dbReference type="SMART" id="SM00450">
    <property type="entry name" value="RHOD"/>
    <property type="match status" value="1"/>
</dbReference>
<evidence type="ECO:0000313" key="3">
    <source>
        <dbReference type="Proteomes" id="UP000003165"/>
    </source>
</evidence>
<dbReference type="Proteomes" id="UP000003165">
    <property type="component" value="Unassembled WGS sequence"/>
</dbReference>
<evidence type="ECO:0000259" key="1">
    <source>
        <dbReference type="PROSITE" id="PS50206"/>
    </source>
</evidence>
<dbReference type="Gene3D" id="3.40.250.10">
    <property type="entry name" value="Rhodanese-like domain"/>
    <property type="match status" value="1"/>
</dbReference>
<protein>
    <submittedName>
        <fullName evidence="2">Rhodanese domain protein</fullName>
    </submittedName>
</protein>
<feature type="domain" description="Rhodanese" evidence="1">
    <location>
        <begin position="28"/>
        <end position="118"/>
    </location>
</feature>
<keyword evidence="3" id="KW-1185">Reference proteome</keyword>
<dbReference type="EMBL" id="ACIS01000012">
    <property type="protein sequence ID" value="EEG07031.1"/>
    <property type="molecule type" value="Genomic_DNA"/>
</dbReference>
<dbReference type="SUPFAM" id="SSF52821">
    <property type="entry name" value="Rhodanese/Cell cycle control phosphatase"/>
    <property type="match status" value="1"/>
</dbReference>
<gene>
    <name evidence="2" type="ORF">FuraDRAFT_3614</name>
</gene>
<dbReference type="RefSeq" id="WP_008955633.1">
    <property type="nucleotide sequence ID" value="NZ_ACIS01000012.1"/>
</dbReference>
<dbReference type="AlphaFoldDB" id="B9Z8C8"/>
<name>B9Z8C8_9NEIS</name>
<dbReference type="PANTHER" id="PTHR43031:SF1">
    <property type="entry name" value="PYRIDINE NUCLEOTIDE-DISULPHIDE OXIDOREDUCTASE"/>
    <property type="match status" value="1"/>
</dbReference>